<reference evidence="1 2" key="1">
    <citation type="submission" date="2018-04" db="EMBL/GenBank/DDBJ databases">
        <title>Genomic Encyclopedia of Type Strains, Phase IV (KMG-IV): sequencing the most valuable type-strain genomes for metagenomic binning, comparative biology and taxonomic classification.</title>
        <authorList>
            <person name="Goeker M."/>
        </authorList>
    </citation>
    <scope>NUCLEOTIDE SEQUENCE [LARGE SCALE GENOMIC DNA]</scope>
    <source>
        <strain evidence="1 2">DSM 7138</strain>
    </source>
</reference>
<dbReference type="Proteomes" id="UP000241247">
    <property type="component" value="Unassembled WGS sequence"/>
</dbReference>
<sequence>MISYSDTALARLLLAMIVTFRSAGFRTAKPDIQHTAIVQIESEQVFAAL</sequence>
<gene>
    <name evidence="1" type="ORF">C7449_103537</name>
</gene>
<name>A0A2T5BC10_MYCDI</name>
<evidence type="ECO:0000313" key="2">
    <source>
        <dbReference type="Proteomes" id="UP000241247"/>
    </source>
</evidence>
<proteinExistence type="predicted"/>
<keyword evidence="2" id="KW-1185">Reference proteome</keyword>
<organism evidence="1 2">
    <name type="scientific">Mycoplana dimorpha</name>
    <dbReference type="NCBI Taxonomy" id="28320"/>
    <lineage>
        <taxon>Bacteria</taxon>
        <taxon>Pseudomonadati</taxon>
        <taxon>Pseudomonadota</taxon>
        <taxon>Alphaproteobacteria</taxon>
        <taxon>Hyphomicrobiales</taxon>
        <taxon>Rhizobiaceae</taxon>
        <taxon>Mycoplana</taxon>
    </lineage>
</organism>
<dbReference type="EMBL" id="PZZZ01000003">
    <property type="protein sequence ID" value="PTM96518.1"/>
    <property type="molecule type" value="Genomic_DNA"/>
</dbReference>
<comment type="caution">
    <text evidence="1">The sequence shown here is derived from an EMBL/GenBank/DDBJ whole genome shotgun (WGS) entry which is preliminary data.</text>
</comment>
<dbReference type="AlphaFoldDB" id="A0A2T5BC10"/>
<evidence type="ECO:0000313" key="1">
    <source>
        <dbReference type="EMBL" id="PTM96518.1"/>
    </source>
</evidence>
<protein>
    <submittedName>
        <fullName evidence="1">Uncharacterized protein</fullName>
    </submittedName>
</protein>
<accession>A0A2T5BC10</accession>